<keyword evidence="4 5" id="KW-0472">Membrane</keyword>
<dbReference type="GO" id="GO:0009306">
    <property type="term" value="P:protein secretion"/>
    <property type="evidence" value="ECO:0007669"/>
    <property type="project" value="InterPro"/>
</dbReference>
<dbReference type="GO" id="GO:0005886">
    <property type="term" value="C:plasma membrane"/>
    <property type="evidence" value="ECO:0007669"/>
    <property type="project" value="InterPro"/>
</dbReference>
<keyword evidence="2 5" id="KW-0812">Transmembrane</keyword>
<name>A0A918R5U7_9SPHN</name>
<dbReference type="InterPro" id="IPR007452">
    <property type="entry name" value="TamB_C"/>
</dbReference>
<dbReference type="Pfam" id="PF04357">
    <property type="entry name" value="TamB"/>
    <property type="match status" value="1"/>
</dbReference>
<gene>
    <name evidence="7" type="ORF">GCM10011617_03140</name>
</gene>
<accession>A0A918R5U7</accession>
<protein>
    <recommendedName>
        <fullName evidence="6">Translocation and assembly module TamB C-terminal domain-containing protein</fullName>
    </recommendedName>
</protein>
<organism evidence="7 8">
    <name type="scientific">Novosphingobium arvoryzae</name>
    <dbReference type="NCBI Taxonomy" id="1256514"/>
    <lineage>
        <taxon>Bacteria</taxon>
        <taxon>Pseudomonadati</taxon>
        <taxon>Pseudomonadota</taxon>
        <taxon>Alphaproteobacteria</taxon>
        <taxon>Sphingomonadales</taxon>
        <taxon>Sphingomonadaceae</taxon>
        <taxon>Novosphingobium</taxon>
    </lineage>
</organism>
<keyword evidence="8" id="KW-1185">Reference proteome</keyword>
<reference evidence="7" key="2">
    <citation type="submission" date="2020-09" db="EMBL/GenBank/DDBJ databases">
        <authorList>
            <person name="Sun Q."/>
            <person name="Kim S."/>
        </authorList>
    </citation>
    <scope>NUCLEOTIDE SEQUENCE</scope>
    <source>
        <strain evidence="7">KCTC 32422</strain>
    </source>
</reference>
<evidence type="ECO:0000256" key="5">
    <source>
        <dbReference type="SAM" id="Phobius"/>
    </source>
</evidence>
<reference evidence="7" key="1">
    <citation type="journal article" date="2014" name="Int. J. Syst. Evol. Microbiol.">
        <title>Complete genome sequence of Corynebacterium casei LMG S-19264T (=DSM 44701T), isolated from a smear-ripened cheese.</title>
        <authorList>
            <consortium name="US DOE Joint Genome Institute (JGI-PGF)"/>
            <person name="Walter F."/>
            <person name="Albersmeier A."/>
            <person name="Kalinowski J."/>
            <person name="Ruckert C."/>
        </authorList>
    </citation>
    <scope>NUCLEOTIDE SEQUENCE</scope>
    <source>
        <strain evidence="7">KCTC 32422</strain>
    </source>
</reference>
<evidence type="ECO:0000256" key="4">
    <source>
        <dbReference type="ARBA" id="ARBA00023136"/>
    </source>
</evidence>
<keyword evidence="3 5" id="KW-1133">Transmembrane helix</keyword>
<dbReference type="EMBL" id="BMZD01000001">
    <property type="protein sequence ID" value="GGZ87759.1"/>
    <property type="molecule type" value="Genomic_DNA"/>
</dbReference>
<dbReference type="PANTHER" id="PTHR36985">
    <property type="entry name" value="TRANSLOCATION AND ASSEMBLY MODULE SUBUNIT TAMB"/>
    <property type="match status" value="1"/>
</dbReference>
<sequence>MDSAAPPAADTAQPRRPRWRPLRIAALALLGAGLLLALLVAALDTAPGHRLVARQLSGQTLASGLRISVGRIEGSLYGALTLHDLALRDGRGTVLSAPRLALDWRPLAYLRGHIDIRSISAGEVVLHRIPELTPGGPDEGPLLPDLDIDIAALRIDRLIAQPAVAGKQRVLTLRGSAHIADGRAQIRTRAVTVGGDGGAGGDSLALTLDARPAERQLALDLALHAPADGVIAALSGFDRALVVTAGGRGDWMQWNGTVGASLGGQELARLALTARDGTFAVNGPTWPGQIWRDVAGLQPATVAKVDLSARLSQRRAAVSGVISGRDFRLVPNGLIDLGANRFERFGLGLVLPGPVPLAGSVTGAGLKADLVADGALAGPEIVYRLDARSLTVGGIAMTGIAARGTARGGRDQWLIPVTAQVRQITGLDAVAGGQLTNITVTGDLAARWPRIVADNLRVRSDRIDAGVILAADFAKGRVSGAVDGRIDRYNLASVGTFSIQTRLDMQQAGPGFAVDGAVRARSTSLASDALRSYFGGNLVASAQVGYGADGVARLAGLRLVAPELRITGGQGAWFPDGRIALDAAGTSPRYGVLGLRVDGTVESPRARVLAARPDLGIGLANLDARITTVAAGYRLDASGDTDYGPLRADVTLGLGARTALQINRATLSGVDFTGSLTQTPAGPFAGTLAAQGNGVRGSLQLAAQGRHQAAEFSLQAQDAVFAGPARLSIGSATATGRVVLLEQPLVMADVQLSGTRLGGFDLAAGRVKVDYQGGRGHAAALIEGTSGAPFRLALNADLAPRLWRVALQGRVRGQTIRTTAPARIVPGAGRYELLPASLAVGGGSARIAGSYGPGLTVQSRIEKIDLAIVNAFAPGYGIGGSASGSIDFVQDGADAIPQAEARLMLTDFTRTSATSISQPVAVNVIARLAPAGAEARAVIRRRGAVIGRLVASLGPLPATGGDWTDRLRAAPLGGGIRYDGNADTLFSLTGLAGQSIAGPVALAADFSCRVADPCLSGIVRGQGLTYENVAYGTRLTHVDFSGRFTGGTLDLGAFSARAGNGTIKASGRIGLSAAEGYPMDLAATLADARLARSEALSASATGIVRLTKQAGQAAVLSGELRLPETRYQIVREGAASVPRLTGVRFKPDRRAARITGDEVAPPAGNLFPSLRLDLRLRAEDRLHVTGMGLDSEWGASFDLTGTSAAPRLTGQVRLVRGTLDFAGHSFGLQEGRITFTGGPVNDPAVAIAATDDIGDLAVSVRVSGRATDPQVTFSSTPALPDDEVLSRVLFGSSIANLSAIQAVQLASSLNALRASGGGLNPLGRLRSATGLSRLRILASDEASGRGTALAAGHYLTDDIYVELITDARGFTATQLEVSLTRWLSLLSQAGGSGANSVNLRIRKDY</sequence>
<evidence type="ECO:0000259" key="6">
    <source>
        <dbReference type="Pfam" id="PF04357"/>
    </source>
</evidence>
<evidence type="ECO:0000313" key="7">
    <source>
        <dbReference type="EMBL" id="GGZ87759.1"/>
    </source>
</evidence>
<evidence type="ECO:0000256" key="3">
    <source>
        <dbReference type="ARBA" id="ARBA00022989"/>
    </source>
</evidence>
<comment type="caution">
    <text evidence="7">The sequence shown here is derived from an EMBL/GenBank/DDBJ whole genome shotgun (WGS) entry which is preliminary data.</text>
</comment>
<comment type="subcellular location">
    <subcellularLocation>
        <location evidence="1">Membrane</location>
        <topology evidence="1">Single-pass membrane protein</topology>
    </subcellularLocation>
</comment>
<dbReference type="GO" id="GO:0097347">
    <property type="term" value="C:TAM protein secretion complex"/>
    <property type="evidence" value="ECO:0007669"/>
    <property type="project" value="TreeGrafter"/>
</dbReference>
<dbReference type="RefSeq" id="WP_189538667.1">
    <property type="nucleotide sequence ID" value="NZ_BMZD01000001.1"/>
</dbReference>
<feature type="transmembrane region" description="Helical" evidence="5">
    <location>
        <begin position="24"/>
        <end position="43"/>
    </location>
</feature>
<dbReference type="PANTHER" id="PTHR36985:SF1">
    <property type="entry name" value="TRANSLOCATION AND ASSEMBLY MODULE SUBUNIT TAMB"/>
    <property type="match status" value="1"/>
</dbReference>
<dbReference type="Proteomes" id="UP000634139">
    <property type="component" value="Unassembled WGS sequence"/>
</dbReference>
<evidence type="ECO:0000256" key="2">
    <source>
        <dbReference type="ARBA" id="ARBA00022692"/>
    </source>
</evidence>
<evidence type="ECO:0000256" key="1">
    <source>
        <dbReference type="ARBA" id="ARBA00004167"/>
    </source>
</evidence>
<evidence type="ECO:0000313" key="8">
    <source>
        <dbReference type="Proteomes" id="UP000634139"/>
    </source>
</evidence>
<feature type="domain" description="Translocation and assembly module TamB C-terminal" evidence="6">
    <location>
        <begin position="1054"/>
        <end position="1405"/>
    </location>
</feature>
<proteinExistence type="predicted"/>